<dbReference type="InterPro" id="IPR052194">
    <property type="entry name" value="MESH1"/>
</dbReference>
<proteinExistence type="predicted"/>
<dbReference type="GO" id="GO:0008893">
    <property type="term" value="F:guanosine-3',5'-bis(diphosphate) 3'-diphosphatase activity"/>
    <property type="evidence" value="ECO:0007669"/>
    <property type="project" value="TreeGrafter"/>
</dbReference>
<organism evidence="1">
    <name type="scientific">uncultured Chloroflexota bacterium</name>
    <dbReference type="NCBI Taxonomy" id="166587"/>
    <lineage>
        <taxon>Bacteria</taxon>
        <taxon>Bacillati</taxon>
        <taxon>Chloroflexota</taxon>
        <taxon>environmental samples</taxon>
    </lineage>
</organism>
<evidence type="ECO:0008006" key="2">
    <source>
        <dbReference type="Google" id="ProtNLM"/>
    </source>
</evidence>
<dbReference type="Gene3D" id="1.10.3210.10">
    <property type="entry name" value="Hypothetical protein af1432"/>
    <property type="match status" value="1"/>
</dbReference>
<dbReference type="AlphaFoldDB" id="A0A6J4JK03"/>
<dbReference type="PANTHER" id="PTHR46246:SF1">
    <property type="entry name" value="GUANOSINE-3',5'-BIS(DIPHOSPHATE) 3'-PYROPHOSPHOHYDROLASE MESH1"/>
    <property type="match status" value="1"/>
</dbReference>
<reference evidence="1" key="1">
    <citation type="submission" date="2020-02" db="EMBL/GenBank/DDBJ databases">
        <authorList>
            <person name="Meier V. D."/>
        </authorList>
    </citation>
    <scope>NUCLEOTIDE SEQUENCE</scope>
    <source>
        <strain evidence="1">AVDCRST_MAG77</strain>
    </source>
</reference>
<dbReference type="PANTHER" id="PTHR46246">
    <property type="entry name" value="GUANOSINE-3',5'-BIS(DIPHOSPHATE) 3'-PYROPHOSPHOHYDROLASE MESH1"/>
    <property type="match status" value="1"/>
</dbReference>
<accession>A0A6J4JK03</accession>
<dbReference type="SUPFAM" id="SSF109604">
    <property type="entry name" value="HD-domain/PDEase-like"/>
    <property type="match status" value="1"/>
</dbReference>
<evidence type="ECO:0000313" key="1">
    <source>
        <dbReference type="EMBL" id="CAA9280214.1"/>
    </source>
</evidence>
<dbReference type="Pfam" id="PF13328">
    <property type="entry name" value="HD_4"/>
    <property type="match status" value="1"/>
</dbReference>
<gene>
    <name evidence="1" type="ORF">AVDCRST_MAG77-4335</name>
</gene>
<dbReference type="EMBL" id="CADCTC010000204">
    <property type="protein sequence ID" value="CAA9280214.1"/>
    <property type="molecule type" value="Genomic_DNA"/>
</dbReference>
<name>A0A6J4JK03_9CHLR</name>
<protein>
    <recommendedName>
        <fullName evidence="2">GTP diphosphokinase</fullName>
    </recommendedName>
</protein>
<sequence length="231" mass="24813">MGRTGQTGDSPRMSEVELARALSSWGLWSARVQGAVELARRAHGEQVRDDGTPYLEEHVWPIAAEAAAYAQGGLSNGHAGEGSTAGEATEATEAETMVVVALLHDTLEDWPEATPALLEEQFGKEVAAAVVALTKPPRAEQAGQPGERERGKHEREEQYFAGLRAGPRVSRVVKVLDRLNNLACIHKSGAEKRRAYLAETRAFHLPLARELDGALATRLEAHLAALEAANG</sequence>